<keyword evidence="3" id="KW-0812">Transmembrane</keyword>
<accession>A0A9D1U544</accession>
<dbReference type="Pfam" id="PF03382">
    <property type="entry name" value="DUF285"/>
    <property type="match status" value="1"/>
</dbReference>
<feature type="region of interest" description="Disordered" evidence="2">
    <location>
        <begin position="498"/>
        <end position="712"/>
    </location>
</feature>
<dbReference type="Proteomes" id="UP000886822">
    <property type="component" value="Unassembled WGS sequence"/>
</dbReference>
<sequence>MGQTSLTGTPRHLKIMGTLLLATGLGGLALPTLPTHWGVTPAHAAAKVADSDDAVETGKQGTAKVTYEAGTLHIYAGDLKRGNGWWWDDFRDEIERVVVDPGARVIGDASEMFADLEIAEEIDAQNLDVSQVTTMYRLFADAESVTELQVGDWDTRQVTDLTRTFQNVEGDVVGLENWDTSQVTTMDETFKQCRSSVLEFSDWDTSRVTSMAQTLRDVSGIPILDIHNWDMRNVTNCRYFLYQGQGRITLSRMAMMILGPQVNFKGAKGTQVIAKTSAWRDSWQYATYDKHQAPETLIQHAPVLSNWDIQEMYTSHTTTPQTHQYVGATLAIKITGKQEKVYDGQPAVIDPTQYRAELTDGLQYQLTAANLKFETDQAPTEPGTYRVVWDKENDDGFESALESQVHELGEDLDWGWFHDPDYCGTYTIKGATVKVRHVTTDGQVLAEKEITGKPGADYDTAAQEFDGYQFVRVDGATSGQLTAEEQTVTYVYQAVHDTTTDSSSESENTTDGDTDGTTDNSDSSPSTGESDGEQNTDNSSSDATGEPDDGDTDVTTDSSDSSASTTEPGEEPTDDSSAESSHDTDTSATPDSGSSSNQTGNSGGHGSEAGTSSNTTSSPETSSSNAPGNPGQNGAGTPGNGSSQAGPQETPSSPAPGSNSSANQGGQTVTRPHAGASHPTGGQDVPTLGTPAVGVSPVTGTHVLAPADPVAPDTTNVLETLSHQSRPQSSAANDLPTMGQTLAAAAKQQNSLTGDLPQTNERRNSGWILGMGLAGALGGYWWFRRR</sequence>
<feature type="transmembrane region" description="Helical" evidence="3">
    <location>
        <begin position="766"/>
        <end position="783"/>
    </location>
</feature>
<protein>
    <submittedName>
        <fullName evidence="5">BspA family leucine-rich repeat surface protein</fullName>
    </submittedName>
</protein>
<feature type="compositionally biased region" description="Acidic residues" evidence="2">
    <location>
        <begin position="545"/>
        <end position="554"/>
    </location>
</feature>
<dbReference type="Pfam" id="PF06458">
    <property type="entry name" value="MucBP"/>
    <property type="match status" value="1"/>
</dbReference>
<evidence type="ECO:0000259" key="4">
    <source>
        <dbReference type="Pfam" id="PF06458"/>
    </source>
</evidence>
<dbReference type="InterPro" id="IPR005046">
    <property type="entry name" value="DUF285"/>
</dbReference>
<evidence type="ECO:0000256" key="1">
    <source>
        <dbReference type="ARBA" id="ARBA00022737"/>
    </source>
</evidence>
<evidence type="ECO:0000313" key="6">
    <source>
        <dbReference type="Proteomes" id="UP000886822"/>
    </source>
</evidence>
<keyword evidence="1" id="KW-0677">Repeat</keyword>
<evidence type="ECO:0000256" key="2">
    <source>
        <dbReference type="SAM" id="MobiDB-lite"/>
    </source>
</evidence>
<dbReference type="AlphaFoldDB" id="A0A9D1U544"/>
<dbReference type="InterPro" id="IPR011889">
    <property type="entry name" value="Liste_lipo_26"/>
</dbReference>
<keyword evidence="3" id="KW-0472">Membrane</keyword>
<dbReference type="NCBIfam" id="TIGR02167">
    <property type="entry name" value="Liste_lipo_26"/>
    <property type="match status" value="2"/>
</dbReference>
<feature type="compositionally biased region" description="Polar residues" evidence="2">
    <location>
        <begin position="525"/>
        <end position="543"/>
    </location>
</feature>
<reference evidence="5" key="2">
    <citation type="submission" date="2021-04" db="EMBL/GenBank/DDBJ databases">
        <authorList>
            <person name="Gilroy R."/>
        </authorList>
    </citation>
    <scope>NUCLEOTIDE SEQUENCE</scope>
    <source>
        <strain evidence="5">CHK173-259</strain>
    </source>
</reference>
<feature type="compositionally biased region" description="Low complexity" evidence="2">
    <location>
        <begin position="651"/>
        <end position="663"/>
    </location>
</feature>
<keyword evidence="3" id="KW-1133">Transmembrane helix</keyword>
<evidence type="ECO:0000256" key="3">
    <source>
        <dbReference type="SAM" id="Phobius"/>
    </source>
</evidence>
<dbReference type="EMBL" id="DXGJ01000020">
    <property type="protein sequence ID" value="HIW71475.1"/>
    <property type="molecule type" value="Genomic_DNA"/>
</dbReference>
<name>A0A9D1U544_9LACO</name>
<feature type="compositionally biased region" description="Low complexity" evidence="2">
    <location>
        <begin position="611"/>
        <end position="630"/>
    </location>
</feature>
<feature type="compositionally biased region" description="Low complexity" evidence="2">
    <location>
        <begin position="555"/>
        <end position="566"/>
    </location>
</feature>
<organism evidence="5 6">
    <name type="scientific">Candidatus Levilactobacillus faecigallinarum</name>
    <dbReference type="NCBI Taxonomy" id="2838638"/>
    <lineage>
        <taxon>Bacteria</taxon>
        <taxon>Bacillati</taxon>
        <taxon>Bacillota</taxon>
        <taxon>Bacilli</taxon>
        <taxon>Lactobacillales</taxon>
        <taxon>Lactobacillaceae</taxon>
        <taxon>Levilactobacillus</taxon>
    </lineage>
</organism>
<proteinExistence type="predicted"/>
<feature type="compositionally biased region" description="Acidic residues" evidence="2">
    <location>
        <begin position="568"/>
        <end position="577"/>
    </location>
</feature>
<dbReference type="NCBIfam" id="TIGR01167">
    <property type="entry name" value="LPXTG_anchor"/>
    <property type="match status" value="1"/>
</dbReference>
<feature type="domain" description="MucBP" evidence="4">
    <location>
        <begin position="432"/>
        <end position="493"/>
    </location>
</feature>
<dbReference type="Gene3D" id="3.10.20.320">
    <property type="entry name" value="Putative peptidoglycan bound protein (lpxtg motif)"/>
    <property type="match status" value="1"/>
</dbReference>
<evidence type="ECO:0000313" key="5">
    <source>
        <dbReference type="EMBL" id="HIW71475.1"/>
    </source>
</evidence>
<dbReference type="Gene3D" id="3.10.430.110">
    <property type="match status" value="1"/>
</dbReference>
<dbReference type="InterPro" id="IPR009459">
    <property type="entry name" value="MucBP_dom"/>
</dbReference>
<comment type="caution">
    <text evidence="5">The sequence shown here is derived from an EMBL/GenBank/DDBJ whole genome shotgun (WGS) entry which is preliminary data.</text>
</comment>
<gene>
    <name evidence="5" type="ORF">H9875_02485</name>
</gene>
<reference evidence="5" key="1">
    <citation type="journal article" date="2021" name="PeerJ">
        <title>Extensive microbial diversity within the chicken gut microbiome revealed by metagenomics and culture.</title>
        <authorList>
            <person name="Gilroy R."/>
            <person name="Ravi A."/>
            <person name="Getino M."/>
            <person name="Pursley I."/>
            <person name="Horton D.L."/>
            <person name="Alikhan N.F."/>
            <person name="Baker D."/>
            <person name="Gharbi K."/>
            <person name="Hall N."/>
            <person name="Watson M."/>
            <person name="Adriaenssens E.M."/>
            <person name="Foster-Nyarko E."/>
            <person name="Jarju S."/>
            <person name="Secka A."/>
            <person name="Antonio M."/>
            <person name="Oren A."/>
            <person name="Chaudhuri R.R."/>
            <person name="La Ragione R."/>
            <person name="Hildebrand F."/>
            <person name="Pallen M.J."/>
        </authorList>
    </citation>
    <scope>NUCLEOTIDE SEQUENCE</scope>
    <source>
        <strain evidence="5">CHK173-259</strain>
    </source>
</reference>